<proteinExistence type="predicted"/>
<dbReference type="PRINTS" id="PR00069">
    <property type="entry name" value="ALDKETRDTASE"/>
</dbReference>
<keyword evidence="4" id="KW-1185">Reference proteome</keyword>
<dbReference type="InterPro" id="IPR036812">
    <property type="entry name" value="NAD(P)_OxRdtase_dom_sf"/>
</dbReference>
<feature type="domain" description="NADP-dependent oxidoreductase" evidence="2">
    <location>
        <begin position="20"/>
        <end position="312"/>
    </location>
</feature>
<dbReference type="InterPro" id="IPR020471">
    <property type="entry name" value="AKR"/>
</dbReference>
<dbReference type="Gene3D" id="3.20.20.100">
    <property type="entry name" value="NADP-dependent oxidoreductase domain"/>
    <property type="match status" value="1"/>
</dbReference>
<dbReference type="EMBL" id="JANLCM010000001">
    <property type="protein sequence ID" value="MCS5717608.1"/>
    <property type="molecule type" value="Genomic_DNA"/>
</dbReference>
<protein>
    <submittedName>
        <fullName evidence="3">Aldo/keto reductase</fullName>
    </submittedName>
</protein>
<evidence type="ECO:0000313" key="4">
    <source>
        <dbReference type="Proteomes" id="UP001165584"/>
    </source>
</evidence>
<accession>A0ABT2GN60</accession>
<dbReference type="InterPro" id="IPR050523">
    <property type="entry name" value="AKR_Detox_Biosynth"/>
</dbReference>
<dbReference type="Pfam" id="PF00248">
    <property type="entry name" value="Aldo_ket_red"/>
    <property type="match status" value="1"/>
</dbReference>
<dbReference type="InterPro" id="IPR023210">
    <property type="entry name" value="NADP_OxRdtase_dom"/>
</dbReference>
<gene>
    <name evidence="3" type="ORF">N1027_05595</name>
</gene>
<keyword evidence="1" id="KW-0560">Oxidoreductase</keyword>
<dbReference type="Proteomes" id="UP001165584">
    <property type="component" value="Unassembled WGS sequence"/>
</dbReference>
<sequence>MTDMQHRILGDTGFPVSEFALGTMMFGKMGNPDHDDSIRIIHRALDAGIDFIDTADVYSLGESEEIVGKALRGRRDDVVLATKFGLPIDAVPGHGGASRRWIVQSVENSLRRLGTDYIDLYQLHRPDYDTALEETLSALSDLVTAGKIRAFGSSTFPADRIVEAQWAAARRGTHRFLSEQPMYSIFTRSLEAAVLPAAQRHDMGVLTYSPLNGGWLSGHADVASRHRAGSRPAMYDPTTPGGAAKTAALAELRSVAADAGLTMPQLALGFVLAHPAITSVIIGPRTQEQLDGLLTGVGVRLDAATLDRIDAIVPPGTDVSPDDNYNAAPPALIDASLRRR</sequence>
<comment type="caution">
    <text evidence="3">The sequence shown here is derived from an EMBL/GenBank/DDBJ whole genome shotgun (WGS) entry which is preliminary data.</text>
</comment>
<dbReference type="PANTHER" id="PTHR43364:SF4">
    <property type="entry name" value="NAD(P)-LINKED OXIDOREDUCTASE SUPERFAMILY PROTEIN"/>
    <property type="match status" value="1"/>
</dbReference>
<dbReference type="SUPFAM" id="SSF51430">
    <property type="entry name" value="NAD(P)-linked oxidoreductase"/>
    <property type="match status" value="1"/>
</dbReference>
<dbReference type="PANTHER" id="PTHR43364">
    <property type="entry name" value="NADH-SPECIFIC METHYLGLYOXAL REDUCTASE-RELATED"/>
    <property type="match status" value="1"/>
</dbReference>
<name>A0ABT2GN60_9MICO</name>
<organism evidence="3 4">
    <name type="scientific">Herbiconiux aconitum</name>
    <dbReference type="NCBI Taxonomy" id="2970913"/>
    <lineage>
        <taxon>Bacteria</taxon>
        <taxon>Bacillati</taxon>
        <taxon>Actinomycetota</taxon>
        <taxon>Actinomycetes</taxon>
        <taxon>Micrococcales</taxon>
        <taxon>Microbacteriaceae</taxon>
        <taxon>Herbiconiux</taxon>
    </lineage>
</organism>
<reference evidence="3" key="1">
    <citation type="submission" date="2022-08" db="EMBL/GenBank/DDBJ databases">
        <authorList>
            <person name="Deng Y."/>
            <person name="Han X.-F."/>
            <person name="Zhang Y.-Q."/>
        </authorList>
    </citation>
    <scope>NUCLEOTIDE SEQUENCE</scope>
    <source>
        <strain evidence="3">CPCC 205763</strain>
    </source>
</reference>
<evidence type="ECO:0000256" key="1">
    <source>
        <dbReference type="ARBA" id="ARBA00023002"/>
    </source>
</evidence>
<evidence type="ECO:0000259" key="2">
    <source>
        <dbReference type="Pfam" id="PF00248"/>
    </source>
</evidence>
<evidence type="ECO:0000313" key="3">
    <source>
        <dbReference type="EMBL" id="MCS5717608.1"/>
    </source>
</evidence>